<reference evidence="10" key="1">
    <citation type="submission" date="2023-03" db="EMBL/GenBank/DDBJ databases">
        <title>Selenobaculum gbiensis gen. nov. sp. nov., a new bacterium isolated from the gut microbiota of IBD patient.</title>
        <authorList>
            <person name="Yeo S."/>
            <person name="Park H."/>
            <person name="Huh C.S."/>
        </authorList>
    </citation>
    <scope>NUCLEOTIDE SEQUENCE</scope>
    <source>
        <strain evidence="10">ICN-92133</strain>
    </source>
</reference>
<feature type="transmembrane region" description="Helical" evidence="8">
    <location>
        <begin position="225"/>
        <end position="244"/>
    </location>
</feature>
<feature type="transmembrane region" description="Helical" evidence="8">
    <location>
        <begin position="148"/>
        <end position="171"/>
    </location>
</feature>
<dbReference type="Pfam" id="PF04069">
    <property type="entry name" value="OpuAC"/>
    <property type="match status" value="1"/>
</dbReference>
<evidence type="ECO:0000256" key="4">
    <source>
        <dbReference type="ARBA" id="ARBA00022989"/>
    </source>
</evidence>
<dbReference type="GO" id="GO:0022857">
    <property type="term" value="F:transmembrane transporter activity"/>
    <property type="evidence" value="ECO:0007669"/>
    <property type="project" value="InterPro"/>
</dbReference>
<gene>
    <name evidence="10" type="ORF">P3F81_02870</name>
</gene>
<comment type="similarity">
    <text evidence="6">In the C-terminal section; belongs to the OsmX family.</text>
</comment>
<dbReference type="SUPFAM" id="SSF53850">
    <property type="entry name" value="Periplasmic binding protein-like II"/>
    <property type="match status" value="1"/>
</dbReference>
<evidence type="ECO:0000313" key="10">
    <source>
        <dbReference type="EMBL" id="WIW71273.1"/>
    </source>
</evidence>
<organism evidence="10 11">
    <name type="scientific">Selenobaculum gibii</name>
    <dbReference type="NCBI Taxonomy" id="3054208"/>
    <lineage>
        <taxon>Bacteria</taxon>
        <taxon>Bacillati</taxon>
        <taxon>Bacillota</taxon>
        <taxon>Negativicutes</taxon>
        <taxon>Selenomonadales</taxon>
        <taxon>Selenomonadaceae</taxon>
        <taxon>Selenobaculum</taxon>
    </lineage>
</organism>
<comment type="similarity">
    <text evidence="7">In the N-terminal section; belongs to the binding-protein-dependent transport system permease family.</text>
</comment>
<keyword evidence="3 8" id="KW-0812">Transmembrane</keyword>
<feature type="transmembrane region" description="Helical" evidence="8">
    <location>
        <begin position="22"/>
        <end position="46"/>
    </location>
</feature>
<evidence type="ECO:0000256" key="2">
    <source>
        <dbReference type="ARBA" id="ARBA00022448"/>
    </source>
</evidence>
<evidence type="ECO:0000256" key="1">
    <source>
        <dbReference type="ARBA" id="ARBA00004141"/>
    </source>
</evidence>
<dbReference type="Pfam" id="PF00528">
    <property type="entry name" value="BPD_transp_1"/>
    <property type="match status" value="1"/>
</dbReference>
<dbReference type="AlphaFoldDB" id="A0A9Y2AJN4"/>
<accession>A0A9Y2AJN4</accession>
<dbReference type="CDD" id="cd13609">
    <property type="entry name" value="PBP2_Opu_like_1"/>
    <property type="match status" value="1"/>
</dbReference>
<dbReference type="PROSITE" id="PS50928">
    <property type="entry name" value="ABC_TM1"/>
    <property type="match status" value="1"/>
</dbReference>
<comment type="subcellular location">
    <subcellularLocation>
        <location evidence="8">Cell membrane</location>
        <topology evidence="8">Multi-pass membrane protein</topology>
    </subcellularLocation>
    <subcellularLocation>
        <location evidence="1">Membrane</location>
        <topology evidence="1">Multi-pass membrane protein</topology>
    </subcellularLocation>
</comment>
<proteinExistence type="inferred from homology"/>
<evidence type="ECO:0000256" key="5">
    <source>
        <dbReference type="ARBA" id="ARBA00023136"/>
    </source>
</evidence>
<dbReference type="CDD" id="cd06261">
    <property type="entry name" value="TM_PBP2"/>
    <property type="match status" value="1"/>
</dbReference>
<comment type="similarity">
    <text evidence="8">Belongs to the binding-protein-dependent transport system permease family.</text>
</comment>
<dbReference type="InterPro" id="IPR051204">
    <property type="entry name" value="ABC_transp_perm/SBD"/>
</dbReference>
<dbReference type="EMBL" id="CP120678">
    <property type="protein sequence ID" value="WIW71273.1"/>
    <property type="molecule type" value="Genomic_DNA"/>
</dbReference>
<feature type="transmembrane region" description="Helical" evidence="8">
    <location>
        <begin position="67"/>
        <end position="93"/>
    </location>
</feature>
<evidence type="ECO:0000256" key="7">
    <source>
        <dbReference type="ARBA" id="ARBA00035652"/>
    </source>
</evidence>
<dbReference type="InterPro" id="IPR000515">
    <property type="entry name" value="MetI-like"/>
</dbReference>
<dbReference type="InterPro" id="IPR007210">
    <property type="entry name" value="ABC_Gly_betaine_transp_sub-bd"/>
</dbReference>
<evidence type="ECO:0000256" key="3">
    <source>
        <dbReference type="ARBA" id="ARBA00022692"/>
    </source>
</evidence>
<dbReference type="InterPro" id="IPR035906">
    <property type="entry name" value="MetI-like_sf"/>
</dbReference>
<dbReference type="Gene3D" id="3.40.190.120">
    <property type="entry name" value="Osmoprotection protein (prox), domain 2"/>
    <property type="match status" value="1"/>
</dbReference>
<evidence type="ECO:0000313" key="11">
    <source>
        <dbReference type="Proteomes" id="UP001243623"/>
    </source>
</evidence>
<sequence length="523" mass="57709">MELIQYFINHQSQIFNLLMEHIQLTFISVMLATLIGIPTGILICYIKKLDKPILGAANIIQAIPSMALLGFAIPLFGIGTIPAVITVTLYSLLPIIKSTYTGIININPQVLESAKGIGLTRFQVLYKIQIPLALPVIMSGVRISSVTAVGLMTIAAFIGAGGLGYFVFSGIRTVNTLQILAGAIPACLLALAVDYIANIVEKLVTPINLQNQPSKSMKNLKEKRLYHKMILIFTSIFLVGIFFLSSDSANNSHQKTLSIGSKDFTEQHIIANMLADIIEANTDIKVSREINLGGTQVCFGALQSKNIDMYVDYTGTIYGEILGYTPTNNIEKVYLTSKQDLFQKYNMTILNHLGFNNTYTMAVRQDTAQKYHLKTISDLSNIASSLKAGATLEFLNRKDGLLGVTETYGFNFSGTIGLDGASRYIALNNNEIDIIDAFSTDGLIKKFDLVILEDNKNFFPPYYAVPIINNDTLEKYPEITPLIEKLGAVLNNNVMIELNYKVDELQIDPSVVSKEFLKENNLI</sequence>
<protein>
    <submittedName>
        <fullName evidence="10">Glycine betaine ABC transporter substrate-binding protein</fullName>
    </submittedName>
</protein>
<evidence type="ECO:0000256" key="8">
    <source>
        <dbReference type="RuleBase" id="RU363032"/>
    </source>
</evidence>
<dbReference type="KEGG" id="sgbi:P3F81_02870"/>
<dbReference type="Gene3D" id="1.10.3720.10">
    <property type="entry name" value="MetI-like"/>
    <property type="match status" value="1"/>
</dbReference>
<dbReference type="PANTHER" id="PTHR30177:SF4">
    <property type="entry name" value="OSMOPROTECTANT IMPORT PERMEASE PROTEIN OSMW"/>
    <property type="match status" value="1"/>
</dbReference>
<dbReference type="GO" id="GO:0043190">
    <property type="term" value="C:ATP-binding cassette (ABC) transporter complex"/>
    <property type="evidence" value="ECO:0007669"/>
    <property type="project" value="InterPro"/>
</dbReference>
<keyword evidence="4 8" id="KW-1133">Transmembrane helix</keyword>
<dbReference type="RefSeq" id="WP_147667569.1">
    <property type="nucleotide sequence ID" value="NZ_CP120678.1"/>
</dbReference>
<dbReference type="FunFam" id="1.10.3720.10:FF:000001">
    <property type="entry name" value="Glycine betaine ABC transporter, permease"/>
    <property type="match status" value="1"/>
</dbReference>
<dbReference type="Proteomes" id="UP001243623">
    <property type="component" value="Chromosome"/>
</dbReference>
<name>A0A9Y2AJN4_9FIRM</name>
<evidence type="ECO:0000256" key="6">
    <source>
        <dbReference type="ARBA" id="ARBA00035642"/>
    </source>
</evidence>
<dbReference type="PANTHER" id="PTHR30177">
    <property type="entry name" value="GLYCINE BETAINE/L-PROLINE TRANSPORT SYSTEM PERMEASE PROTEIN PROW"/>
    <property type="match status" value="1"/>
</dbReference>
<dbReference type="Gene3D" id="3.40.190.10">
    <property type="entry name" value="Periplasmic binding protein-like II"/>
    <property type="match status" value="1"/>
</dbReference>
<keyword evidence="5 8" id="KW-0472">Membrane</keyword>
<feature type="domain" description="ABC transmembrane type-1" evidence="9">
    <location>
        <begin position="18"/>
        <end position="197"/>
    </location>
</feature>
<dbReference type="SUPFAM" id="SSF161098">
    <property type="entry name" value="MetI-like"/>
    <property type="match status" value="1"/>
</dbReference>
<evidence type="ECO:0000259" key="9">
    <source>
        <dbReference type="PROSITE" id="PS50928"/>
    </source>
</evidence>
<keyword evidence="11" id="KW-1185">Reference proteome</keyword>
<dbReference type="GO" id="GO:0031460">
    <property type="term" value="P:glycine betaine transport"/>
    <property type="evidence" value="ECO:0007669"/>
    <property type="project" value="TreeGrafter"/>
</dbReference>
<keyword evidence="2 8" id="KW-0813">Transport</keyword>